<keyword evidence="5" id="KW-0539">Nucleus</keyword>
<dbReference type="PANTHER" id="PTHR13028">
    <property type="entry name" value="RRNA PROCESSING PROTEIN EBNA1-BINDING PROTEIN-RELATED"/>
    <property type="match status" value="1"/>
</dbReference>
<evidence type="ECO:0000256" key="4">
    <source>
        <dbReference type="ARBA" id="ARBA00023054"/>
    </source>
</evidence>
<keyword evidence="8" id="KW-1185">Reference proteome</keyword>
<dbReference type="GO" id="GO:0030687">
    <property type="term" value="C:preribosome, large subunit precursor"/>
    <property type="evidence" value="ECO:0007669"/>
    <property type="project" value="TreeGrafter"/>
</dbReference>
<dbReference type="GO" id="GO:0005730">
    <property type="term" value="C:nucleolus"/>
    <property type="evidence" value="ECO:0007669"/>
    <property type="project" value="UniProtKB-SubCell"/>
</dbReference>
<evidence type="ECO:0000256" key="5">
    <source>
        <dbReference type="ARBA" id="ARBA00023242"/>
    </source>
</evidence>
<dbReference type="Proteomes" id="UP000076842">
    <property type="component" value="Unassembled WGS sequence"/>
</dbReference>
<protein>
    <submittedName>
        <fullName evidence="7">Eukaryotic rRNA processing</fullName>
    </submittedName>
</protein>
<evidence type="ECO:0000256" key="3">
    <source>
        <dbReference type="ARBA" id="ARBA00022517"/>
    </source>
</evidence>
<keyword evidence="3" id="KW-0690">Ribosome biogenesis</keyword>
<dbReference type="InParanoid" id="A0A165E257"/>
<feature type="compositionally biased region" description="Basic and acidic residues" evidence="6">
    <location>
        <begin position="291"/>
        <end position="300"/>
    </location>
</feature>
<name>A0A165E257_9BASI</name>
<gene>
    <name evidence="7" type="ORF">CALCODRAFT_524983</name>
</gene>
<evidence type="ECO:0000256" key="2">
    <source>
        <dbReference type="ARBA" id="ARBA00007336"/>
    </source>
</evidence>
<dbReference type="GO" id="GO:0042273">
    <property type="term" value="P:ribosomal large subunit biogenesis"/>
    <property type="evidence" value="ECO:0007669"/>
    <property type="project" value="TreeGrafter"/>
</dbReference>
<evidence type="ECO:0000313" key="7">
    <source>
        <dbReference type="EMBL" id="KZT53951.1"/>
    </source>
</evidence>
<comment type="similarity">
    <text evidence="2">Belongs to the EBP2 family.</text>
</comment>
<reference evidence="7 8" key="1">
    <citation type="journal article" date="2016" name="Mol. Biol. Evol.">
        <title>Comparative Genomics of Early-Diverging Mushroom-Forming Fungi Provides Insights into the Origins of Lignocellulose Decay Capabilities.</title>
        <authorList>
            <person name="Nagy L.G."/>
            <person name="Riley R."/>
            <person name="Tritt A."/>
            <person name="Adam C."/>
            <person name="Daum C."/>
            <person name="Floudas D."/>
            <person name="Sun H."/>
            <person name="Yadav J.S."/>
            <person name="Pangilinan J."/>
            <person name="Larsson K.H."/>
            <person name="Matsuura K."/>
            <person name="Barry K."/>
            <person name="Labutti K."/>
            <person name="Kuo R."/>
            <person name="Ohm R.A."/>
            <person name="Bhattacharya S.S."/>
            <person name="Shirouzu T."/>
            <person name="Yoshinaga Y."/>
            <person name="Martin F.M."/>
            <person name="Grigoriev I.V."/>
            <person name="Hibbett D.S."/>
        </authorList>
    </citation>
    <scope>NUCLEOTIDE SEQUENCE [LARGE SCALE GENOMIC DNA]</scope>
    <source>
        <strain evidence="7 8">HHB12733</strain>
    </source>
</reference>
<feature type="compositionally biased region" description="Gly residues" evidence="6">
    <location>
        <begin position="336"/>
        <end position="354"/>
    </location>
</feature>
<dbReference type="EMBL" id="KV424025">
    <property type="protein sequence ID" value="KZT53951.1"/>
    <property type="molecule type" value="Genomic_DNA"/>
</dbReference>
<sequence>MDRLVKALGDDGLDDFAQNALAAIGDDDEGDEDEEDDDAEEGEGIVDVADEGDESSEGEEAELANGMDVDDEDDDEEDDDDDDIALDDVDGEVDEDVVPKQKLTIDNQPAMRRIRETIELKDMDWTETLVTTYPQKMEDEVKDPGDDLDRELQFYKQAIWGADHSRQLAAKAHLPFTRPPDYYAEMVKSDSHMERVRSRLMDERATIKKSEEKKRQRDLKKFGKQVQVEKLKEREREKKEVGERLKSLKRKRKGALNGDSGGMAEEEFDVALEDALAERPAKRGRGGKTSMNRDQRDSKFRLGAGGNKRSKQNTRESTDDFGGGGPGRGRGRGRGGARGGRGGRGGGGGRGGAQRPGKSRRANMRSK</sequence>
<dbReference type="InterPro" id="IPR008610">
    <property type="entry name" value="Ebp2"/>
</dbReference>
<dbReference type="PANTHER" id="PTHR13028:SF0">
    <property type="entry name" value="RRNA-PROCESSING PROTEIN EBP2-RELATED"/>
    <property type="match status" value="1"/>
</dbReference>
<feature type="compositionally biased region" description="Basic residues" evidence="6">
    <location>
        <begin position="357"/>
        <end position="367"/>
    </location>
</feature>
<dbReference type="OrthoDB" id="443772at2759"/>
<feature type="region of interest" description="Disordered" evidence="6">
    <location>
        <begin position="19"/>
        <end position="100"/>
    </location>
</feature>
<proteinExistence type="inferred from homology"/>
<accession>A0A165E257</accession>
<feature type="region of interest" description="Disordered" evidence="6">
    <location>
        <begin position="226"/>
        <end position="265"/>
    </location>
</feature>
<dbReference type="GO" id="GO:0034399">
    <property type="term" value="C:nuclear periphery"/>
    <property type="evidence" value="ECO:0007669"/>
    <property type="project" value="TreeGrafter"/>
</dbReference>
<evidence type="ECO:0000313" key="8">
    <source>
        <dbReference type="Proteomes" id="UP000076842"/>
    </source>
</evidence>
<feature type="compositionally biased region" description="Basic and acidic residues" evidence="6">
    <location>
        <begin position="226"/>
        <end position="246"/>
    </location>
</feature>
<organism evidence="7 8">
    <name type="scientific">Calocera cornea HHB12733</name>
    <dbReference type="NCBI Taxonomy" id="1353952"/>
    <lineage>
        <taxon>Eukaryota</taxon>
        <taxon>Fungi</taxon>
        <taxon>Dikarya</taxon>
        <taxon>Basidiomycota</taxon>
        <taxon>Agaricomycotina</taxon>
        <taxon>Dacrymycetes</taxon>
        <taxon>Dacrymycetales</taxon>
        <taxon>Dacrymycetaceae</taxon>
        <taxon>Calocera</taxon>
    </lineage>
</organism>
<dbReference type="Pfam" id="PF05890">
    <property type="entry name" value="Ebp2"/>
    <property type="match status" value="1"/>
</dbReference>
<keyword evidence="4" id="KW-0175">Coiled coil</keyword>
<comment type="subcellular location">
    <subcellularLocation>
        <location evidence="1">Nucleus</location>
        <location evidence="1">Nucleolus</location>
    </subcellularLocation>
</comment>
<dbReference type="FunCoup" id="A0A165E257">
    <property type="interactions" value="507"/>
</dbReference>
<evidence type="ECO:0000256" key="6">
    <source>
        <dbReference type="SAM" id="MobiDB-lite"/>
    </source>
</evidence>
<dbReference type="STRING" id="1353952.A0A165E257"/>
<dbReference type="GO" id="GO:0006364">
    <property type="term" value="P:rRNA processing"/>
    <property type="evidence" value="ECO:0007669"/>
    <property type="project" value="TreeGrafter"/>
</dbReference>
<feature type="region of interest" description="Disordered" evidence="6">
    <location>
        <begin position="277"/>
        <end position="367"/>
    </location>
</feature>
<evidence type="ECO:0000256" key="1">
    <source>
        <dbReference type="ARBA" id="ARBA00004604"/>
    </source>
</evidence>
<feature type="compositionally biased region" description="Acidic residues" evidence="6">
    <location>
        <begin position="25"/>
        <end position="96"/>
    </location>
</feature>
<dbReference type="AlphaFoldDB" id="A0A165E257"/>